<gene>
    <name evidence="1" type="ORF">AAS23_gp07</name>
</gene>
<accession>A0A3S9U7S1</accession>
<sequence length="314" mass="34649">MTMKLDSFEQNEITIGLRKMGIGAEKADAVGLWTVEQMKQVLTRQYEASYPQTSALALFPVTTELSRTTNTFEYRSFDGVTSAKIIADYTDDLPTVEAMSTPETGRVHRLGNAWLISGDEIEVGAALGSSLSDRKASLAREGHETLVNRLVFKGSAPHKIISVFNHPNVTRITSAGWGTDPEVANDELEDLIEQIETITNGQNRVTDIVVPPSKRRLLAKRMPETTESYLSYFQKQNSGITFSSIAELEDIDGAGTKAVLAYEKNPLNMSIEIPEPFHMLPMQPKDLHFKVPCTSKATGLIVYRPLTIAMLVGV</sequence>
<protein>
    <submittedName>
        <fullName evidence="1">Major capsid protein</fullName>
    </submittedName>
</protein>
<dbReference type="PIRSF" id="PIRSF029202">
    <property type="entry name" value="UCP029202"/>
    <property type="match status" value="1"/>
</dbReference>
<evidence type="ECO:0000313" key="1">
    <source>
        <dbReference type="EMBL" id="AZS06320.1"/>
    </source>
</evidence>
<proteinExistence type="predicted"/>
<evidence type="ECO:0000313" key="2">
    <source>
        <dbReference type="Proteomes" id="UP000288641"/>
    </source>
</evidence>
<reference evidence="1 2" key="1">
    <citation type="submission" date="2018-10" db="EMBL/GenBank/DDBJ databases">
        <title>Complete genome sequence of Pantoea phage vB_PagS_AAS23.</title>
        <authorList>
            <person name="Truncaite L."/>
            <person name="Simoliuniene M."/>
            <person name="Kazlauskas D."/>
            <person name="Meskys R."/>
            <person name="Simoliunas E."/>
        </authorList>
    </citation>
    <scope>NUCLEOTIDE SEQUENCE [LARGE SCALE GENOMIC DNA]</scope>
    <source>
        <strain evidence="1">AAS23</strain>
    </source>
</reference>
<name>A0A3S9U7S1_9CAUD</name>
<keyword evidence="2" id="KW-1185">Reference proteome</keyword>
<dbReference type="Pfam" id="PF09950">
    <property type="entry name" value="Major_capside"/>
    <property type="match status" value="1"/>
</dbReference>
<dbReference type="InterPro" id="IPR020049">
    <property type="entry name" value="Major_capsid-like"/>
</dbReference>
<dbReference type="EMBL" id="MK095606">
    <property type="protein sequence ID" value="AZS06320.1"/>
    <property type="molecule type" value="Genomic_DNA"/>
</dbReference>
<organism evidence="1 2">
    <name type="scientific">Pantoea phage vB_PagS_AAS23</name>
    <dbReference type="NCBI Taxonomy" id="2499073"/>
    <lineage>
        <taxon>Viruses</taxon>
        <taxon>Duplodnaviria</taxon>
        <taxon>Heunggongvirae</taxon>
        <taxon>Uroviricota</taxon>
        <taxon>Caudoviricetes</taxon>
        <taxon>Drexlerviridae</taxon>
        <taxon>Sauletekiovirus</taxon>
        <taxon>Sauletekiovirus AAS23</taxon>
    </lineage>
</organism>
<dbReference type="Proteomes" id="UP000288641">
    <property type="component" value="Segment"/>
</dbReference>